<evidence type="ECO:0000313" key="2">
    <source>
        <dbReference type="EMBL" id="MBM7416435.1"/>
    </source>
</evidence>
<proteinExistence type="predicted"/>
<dbReference type="Proteomes" id="UP000703038">
    <property type="component" value="Unassembled WGS sequence"/>
</dbReference>
<feature type="transmembrane region" description="Helical" evidence="1">
    <location>
        <begin position="108"/>
        <end position="126"/>
    </location>
</feature>
<dbReference type="EMBL" id="JAFBBK010000001">
    <property type="protein sequence ID" value="MBM7416435.1"/>
    <property type="molecule type" value="Genomic_DNA"/>
</dbReference>
<feature type="transmembrane region" description="Helical" evidence="1">
    <location>
        <begin position="275"/>
        <end position="295"/>
    </location>
</feature>
<feature type="transmembrane region" description="Helical" evidence="1">
    <location>
        <begin position="346"/>
        <end position="364"/>
    </location>
</feature>
<feature type="transmembrane region" description="Helical" evidence="1">
    <location>
        <begin position="207"/>
        <end position="227"/>
    </location>
</feature>
<gene>
    <name evidence="2" type="ORF">JOE42_003168</name>
</gene>
<keyword evidence="1" id="KW-0812">Transmembrane</keyword>
<organism evidence="2 3">
    <name type="scientific">Rhodococcoides corynebacterioides</name>
    <dbReference type="NCBI Taxonomy" id="53972"/>
    <lineage>
        <taxon>Bacteria</taxon>
        <taxon>Bacillati</taxon>
        <taxon>Actinomycetota</taxon>
        <taxon>Actinomycetes</taxon>
        <taxon>Mycobacteriales</taxon>
        <taxon>Nocardiaceae</taxon>
        <taxon>Rhodococcoides</taxon>
    </lineage>
</organism>
<feature type="transmembrane region" description="Helical" evidence="1">
    <location>
        <begin position="376"/>
        <end position="396"/>
    </location>
</feature>
<feature type="transmembrane region" description="Helical" evidence="1">
    <location>
        <begin position="302"/>
        <end position="326"/>
    </location>
</feature>
<feature type="transmembrane region" description="Helical" evidence="1">
    <location>
        <begin position="546"/>
        <end position="567"/>
    </location>
</feature>
<accession>A0ABS2KXR9</accession>
<feature type="transmembrane region" description="Helical" evidence="1">
    <location>
        <begin position="170"/>
        <end position="195"/>
    </location>
</feature>
<keyword evidence="3" id="KW-1185">Reference proteome</keyword>
<dbReference type="RefSeq" id="WP_204869239.1">
    <property type="nucleotide sequence ID" value="NZ_JAFBBK010000001.1"/>
</dbReference>
<evidence type="ECO:0000256" key="1">
    <source>
        <dbReference type="SAM" id="Phobius"/>
    </source>
</evidence>
<feature type="transmembrane region" description="Helical" evidence="1">
    <location>
        <begin position="239"/>
        <end position="263"/>
    </location>
</feature>
<keyword evidence="1" id="KW-1133">Transmembrane helix</keyword>
<evidence type="ECO:0008006" key="4">
    <source>
        <dbReference type="Google" id="ProtNLM"/>
    </source>
</evidence>
<comment type="caution">
    <text evidence="2">The sequence shown here is derived from an EMBL/GenBank/DDBJ whole genome shotgun (WGS) entry which is preliminary data.</text>
</comment>
<name>A0ABS2KXR9_9NOCA</name>
<keyword evidence="1" id="KW-0472">Membrane</keyword>
<feature type="transmembrane region" description="Helical" evidence="1">
    <location>
        <begin position="12"/>
        <end position="33"/>
    </location>
</feature>
<protein>
    <recommendedName>
        <fullName evidence="4">Transmembrane protein</fullName>
    </recommendedName>
</protein>
<sequence>MIAGSSRTAGAWSLAWSVVLTGVVLGPLLRALLPGGGHLLLRDAVSTPRSYLTDSALGLSDSAARAVPQDAVVAVATTVVDGGVLVVGLLALALIAAGWGAAQMTARVLGGASTGPRLVAATVAVWNPYVAERLLQGHWSLLVGYATLPWTVVAAMTLRDRGDLRSAAPLVLCLGIAGLTPTGVLLCAVLAVAVLAAPGGAHRVRRLVVVAVATVIVSLPWLVATAVSGAGTGADPAGVAAFAARAEPGLGTIGALAGLGGIWNADAVPGSRTSLFAVVGTVVLLGLAAAGLPRLRRTASPVVAALLLTGVVSVVLVALAATPIGLDVGRWAAESVPGAGLFRDGQKWVALWMPALALGAGAAVDRPGRGGTRPRLAAVSAVAALLVVLPDLAWGVHGALRPVDYPDGWSSVIERVGPSDALVAVLPTGTFRRFDWSGDAPVLDPAPRLLDADVLGTGDLPVGGTVVRGENTVAGRVEGLLLAGAPASDLAALGVGWILSEKSAGETGNSARTLSGLEPVYTDADLTLYSLADPAPRPRSDRLPAIVAHLLWAAAVLMSAAVAVTGARHTRTR</sequence>
<evidence type="ECO:0000313" key="3">
    <source>
        <dbReference type="Proteomes" id="UP000703038"/>
    </source>
</evidence>
<feature type="transmembrane region" description="Helical" evidence="1">
    <location>
        <begin position="71"/>
        <end position="96"/>
    </location>
</feature>
<reference evidence="2 3" key="1">
    <citation type="submission" date="2021-01" db="EMBL/GenBank/DDBJ databases">
        <title>Genomics of switchgrass bacterial isolates.</title>
        <authorList>
            <person name="Shade A."/>
        </authorList>
    </citation>
    <scope>NUCLEOTIDE SEQUENCE [LARGE SCALE GENOMIC DNA]</scope>
    <source>
        <strain evidence="2 3">PvP111</strain>
    </source>
</reference>
<feature type="transmembrane region" description="Helical" evidence="1">
    <location>
        <begin position="138"/>
        <end position="158"/>
    </location>
</feature>